<dbReference type="HOGENOM" id="CLU_2081500_0_0_0"/>
<evidence type="ECO:0000313" key="3">
    <source>
        <dbReference type="Proteomes" id="UP000000343"/>
    </source>
</evidence>
<sequence length="117" mass="13550">MIRTFQWRLTITNAWVEVDNGFRSHFIPFTEISGRRSAAGRGTSGIYLYRRGDSRVYVNESMFRLDDYYQQWQASIYDLDKADRLERKACGKETPTDWFATDNEKQNPAIGGPEAVA</sequence>
<keyword evidence="3" id="KW-1185">Reference proteome</keyword>
<dbReference type="AlphaFoldDB" id="E8X807"/>
<protein>
    <submittedName>
        <fullName evidence="2">Uncharacterized protein</fullName>
    </submittedName>
</protein>
<keyword evidence="2" id="KW-0614">Plasmid</keyword>
<feature type="region of interest" description="Disordered" evidence="1">
    <location>
        <begin position="95"/>
        <end position="117"/>
    </location>
</feature>
<reference evidence="3" key="1">
    <citation type="submission" date="2011-01" db="EMBL/GenBank/DDBJ databases">
        <title>Complete sequence of plasmid5 of Acidobacterium sp. MP5ACTX9.</title>
        <authorList>
            <consortium name="US DOE Joint Genome Institute"/>
            <person name="Lucas S."/>
            <person name="Copeland A."/>
            <person name="Lapidus A."/>
            <person name="Cheng J.-F."/>
            <person name="Goodwin L."/>
            <person name="Pitluck S."/>
            <person name="Teshima H."/>
            <person name="Detter J.C."/>
            <person name="Han C."/>
            <person name="Tapia R."/>
            <person name="Land M."/>
            <person name="Hauser L."/>
            <person name="Kyrpides N."/>
            <person name="Ivanova N."/>
            <person name="Ovchinnikova G."/>
            <person name="Pagani I."/>
            <person name="Rawat S.R."/>
            <person name="Mannisto M."/>
            <person name="Haggblom M.M."/>
            <person name="Woyke T."/>
        </authorList>
    </citation>
    <scope>NUCLEOTIDE SEQUENCE [LARGE SCALE GENOMIC DNA]</scope>
    <source>
        <strain evidence="3">MP5ACTX9</strain>
        <plasmid evidence="3">Plasmid pACIX905</plasmid>
    </source>
</reference>
<organism evidence="3">
    <name type="scientific">Granulicella tundricola (strain ATCC BAA-1859 / DSM 23138 / MP5ACTX9)</name>
    <dbReference type="NCBI Taxonomy" id="1198114"/>
    <lineage>
        <taxon>Bacteria</taxon>
        <taxon>Pseudomonadati</taxon>
        <taxon>Acidobacteriota</taxon>
        <taxon>Terriglobia</taxon>
        <taxon>Terriglobales</taxon>
        <taxon>Acidobacteriaceae</taxon>
        <taxon>Granulicella</taxon>
    </lineage>
</organism>
<name>E8X807_GRATM</name>
<gene>
    <name evidence="2" type="ordered locus">AciX9_4661</name>
</gene>
<geneLocation type="plasmid" evidence="2 3">
    <name>pACIX905</name>
</geneLocation>
<proteinExistence type="predicted"/>
<dbReference type="EMBL" id="CP002485">
    <property type="protein sequence ID" value="ADW71591.1"/>
    <property type="molecule type" value="Genomic_DNA"/>
</dbReference>
<accession>E8X807</accession>
<evidence type="ECO:0000256" key="1">
    <source>
        <dbReference type="SAM" id="MobiDB-lite"/>
    </source>
</evidence>
<dbReference type="KEGG" id="acm:AciX9_4661"/>
<evidence type="ECO:0000313" key="2">
    <source>
        <dbReference type="EMBL" id="ADW71591.1"/>
    </source>
</evidence>
<dbReference type="Proteomes" id="UP000000343">
    <property type="component" value="Plasmid pACIX905"/>
</dbReference>